<feature type="domain" description="Acyl-CoA thioesterase-like C-terminal" evidence="2">
    <location>
        <begin position="129"/>
        <end position="245"/>
    </location>
</feature>
<dbReference type="InterPro" id="IPR042171">
    <property type="entry name" value="Acyl-CoA_hotdog"/>
</dbReference>
<evidence type="ECO:0000313" key="4">
    <source>
        <dbReference type="Proteomes" id="UP000219565"/>
    </source>
</evidence>
<evidence type="ECO:0000259" key="1">
    <source>
        <dbReference type="Pfam" id="PF13622"/>
    </source>
</evidence>
<gene>
    <name evidence="3" type="ORF">SAMN04244553_4376</name>
</gene>
<proteinExistence type="predicted"/>
<dbReference type="InterPro" id="IPR029069">
    <property type="entry name" value="HotDog_dom_sf"/>
</dbReference>
<organism evidence="3 4">
    <name type="scientific">Nocardia amikacinitolerans</name>
    <dbReference type="NCBI Taxonomy" id="756689"/>
    <lineage>
        <taxon>Bacteria</taxon>
        <taxon>Bacillati</taxon>
        <taxon>Actinomycetota</taxon>
        <taxon>Actinomycetes</taxon>
        <taxon>Mycobacteriales</taxon>
        <taxon>Nocardiaceae</taxon>
        <taxon>Nocardia</taxon>
    </lineage>
</organism>
<dbReference type="Pfam" id="PF13622">
    <property type="entry name" value="4HBT_3"/>
    <property type="match status" value="1"/>
</dbReference>
<dbReference type="Pfam" id="PF20789">
    <property type="entry name" value="4HBT_3C"/>
    <property type="match status" value="1"/>
</dbReference>
<dbReference type="OrthoDB" id="4968093at2"/>
<keyword evidence="4" id="KW-1185">Reference proteome</keyword>
<dbReference type="Proteomes" id="UP000219565">
    <property type="component" value="Unassembled WGS sequence"/>
</dbReference>
<name>A0A285LR71_9NOCA</name>
<protein>
    <submittedName>
        <fullName evidence="3">Thioesterase-like superfamily protein</fullName>
    </submittedName>
</protein>
<sequence length="270" mass="28694">MVSFFVRQGDQLVAAKLAVSPWAPTKLSGTGVCGLLAREVEAHCPDGFVPARLTVDLYQPVANAPFELRSRVVRRGSRIAVVDAAMVQDGHERARASVVFLATGAEPPGQVWRAIQDLPMPPEGCVSPEGSPPLFKSVEREWTSDFAANQNAERKVSWHSLPPLVAGEPITPFQRAAILGDATNHVCHWGSEGAGYINADVTVSLSRLPIGYELGLRADNTIAADGISVGSATLYDRTGAVGTCVVTTLSNARRQIDFATATAEPTPGPR</sequence>
<dbReference type="EMBL" id="OBEG01000004">
    <property type="protein sequence ID" value="SNY87430.1"/>
    <property type="molecule type" value="Genomic_DNA"/>
</dbReference>
<dbReference type="AlphaFoldDB" id="A0A285LR71"/>
<dbReference type="SUPFAM" id="SSF54637">
    <property type="entry name" value="Thioesterase/thiol ester dehydrase-isomerase"/>
    <property type="match status" value="1"/>
</dbReference>
<evidence type="ECO:0000313" key="3">
    <source>
        <dbReference type="EMBL" id="SNY87430.1"/>
    </source>
</evidence>
<dbReference type="InterPro" id="IPR049449">
    <property type="entry name" value="TesB_ACOT8-like_N"/>
</dbReference>
<accession>A0A285LR71</accession>
<dbReference type="InterPro" id="IPR049450">
    <property type="entry name" value="ACOT8-like_C"/>
</dbReference>
<reference evidence="3 4" key="1">
    <citation type="submission" date="2017-09" db="EMBL/GenBank/DDBJ databases">
        <authorList>
            <person name="Ehlers B."/>
            <person name="Leendertz F.H."/>
        </authorList>
    </citation>
    <scope>NUCLEOTIDE SEQUENCE [LARGE SCALE GENOMIC DNA]</scope>
    <source>
        <strain evidence="3 4">DSM 45537</strain>
    </source>
</reference>
<feature type="domain" description="Acyl-CoA thioesterase-like N-terminal HotDog" evidence="1">
    <location>
        <begin position="21"/>
        <end position="100"/>
    </location>
</feature>
<dbReference type="Gene3D" id="2.40.160.210">
    <property type="entry name" value="Acyl-CoA thioesterase, double hotdog domain"/>
    <property type="match status" value="1"/>
</dbReference>
<evidence type="ECO:0000259" key="2">
    <source>
        <dbReference type="Pfam" id="PF20789"/>
    </source>
</evidence>